<evidence type="ECO:0000256" key="7">
    <source>
        <dbReference type="ARBA" id="ARBA00022741"/>
    </source>
</evidence>
<dbReference type="PROSITE" id="PS00584">
    <property type="entry name" value="PFKB_KINASES_2"/>
    <property type="match status" value="1"/>
</dbReference>
<dbReference type="EMBL" id="QPJT01000041">
    <property type="protein sequence ID" value="RCX08673.1"/>
    <property type="molecule type" value="Genomic_DNA"/>
</dbReference>
<dbReference type="Pfam" id="PF00294">
    <property type="entry name" value="PfkB"/>
    <property type="match status" value="1"/>
</dbReference>
<keyword evidence="12 13" id="KW-0119">Carbohydrate metabolism</keyword>
<dbReference type="PANTHER" id="PTHR10584:SF166">
    <property type="entry name" value="RIBOKINASE"/>
    <property type="match status" value="1"/>
</dbReference>
<evidence type="ECO:0000256" key="4">
    <source>
        <dbReference type="ARBA" id="ARBA00022490"/>
    </source>
</evidence>
<evidence type="ECO:0000256" key="14">
    <source>
        <dbReference type="PIRNR" id="PIRNR000535"/>
    </source>
</evidence>
<name>A0A369AHS4_9FIRM</name>
<dbReference type="InterPro" id="IPR011877">
    <property type="entry name" value="Ribokinase"/>
</dbReference>
<dbReference type="InterPro" id="IPR002139">
    <property type="entry name" value="Ribo/fructo_kinase"/>
</dbReference>
<comment type="cofactor">
    <cofactor evidence="13">
        <name>Mg(2+)</name>
        <dbReference type="ChEBI" id="CHEBI:18420"/>
    </cofactor>
    <text evidence="13">Requires a divalent cation, most likely magnesium in vivo, as an electrophilic catalyst to aid phosphoryl group transfer. It is the chelate of the metal and the nucleotide that is the actual substrate.</text>
</comment>
<evidence type="ECO:0000256" key="8">
    <source>
        <dbReference type="ARBA" id="ARBA00022777"/>
    </source>
</evidence>
<comment type="subcellular location">
    <subcellularLocation>
        <location evidence="13">Cytoplasm</location>
    </subcellularLocation>
</comment>
<dbReference type="PIRSF" id="PIRSF000535">
    <property type="entry name" value="1PFK/6PFK/LacC"/>
    <property type="match status" value="1"/>
</dbReference>
<dbReference type="GO" id="GO:0005988">
    <property type="term" value="P:lactose metabolic process"/>
    <property type="evidence" value="ECO:0007669"/>
    <property type="project" value="UniProtKB-KW"/>
</dbReference>
<evidence type="ECO:0000256" key="3">
    <source>
        <dbReference type="ARBA" id="ARBA00016943"/>
    </source>
</evidence>
<comment type="pathway">
    <text evidence="14">Carbohydrate metabolism; D-tagatose 6-phosphate degradation; D-glyceraldehyde 3-phosphate and glycerone phosphate from D-tagatose 6-phosphate: step 1/2.</text>
</comment>
<evidence type="ECO:0000256" key="6">
    <source>
        <dbReference type="ARBA" id="ARBA00022723"/>
    </source>
</evidence>
<dbReference type="EC" id="2.7.1.15" evidence="2 13"/>
<feature type="binding site" evidence="13">
    <location>
        <begin position="219"/>
        <end position="224"/>
    </location>
    <ligand>
        <name>ATP</name>
        <dbReference type="ChEBI" id="CHEBI:30616"/>
    </ligand>
</feature>
<evidence type="ECO:0000256" key="13">
    <source>
        <dbReference type="HAMAP-Rule" id="MF_01987"/>
    </source>
</evidence>
<feature type="binding site" evidence="13">
    <location>
        <position position="286"/>
    </location>
    <ligand>
        <name>K(+)</name>
        <dbReference type="ChEBI" id="CHEBI:29103"/>
    </ligand>
</feature>
<dbReference type="FunFam" id="3.40.1190.20:FF:000012">
    <property type="entry name" value="Ribokinase"/>
    <property type="match status" value="1"/>
</dbReference>
<comment type="similarity">
    <text evidence="14">Belongs to the carbohydrate kinase PfkB family. LacC subfamily.</text>
</comment>
<dbReference type="RefSeq" id="WP_114300142.1">
    <property type="nucleotide sequence ID" value="NZ_QPJT01000041.1"/>
</dbReference>
<dbReference type="PRINTS" id="PR00990">
    <property type="entry name" value="RIBOKINASE"/>
</dbReference>
<feature type="binding site" evidence="13">
    <location>
        <position position="251"/>
    </location>
    <ligand>
        <name>substrate</name>
    </ligand>
</feature>
<feature type="binding site" evidence="13">
    <location>
        <position position="247"/>
    </location>
    <ligand>
        <name>K(+)</name>
        <dbReference type="ChEBI" id="CHEBI:29103"/>
    </ligand>
</feature>
<feature type="binding site" evidence="13">
    <location>
        <begin position="11"/>
        <end position="13"/>
    </location>
    <ligand>
        <name>substrate</name>
    </ligand>
</feature>
<evidence type="ECO:0000256" key="11">
    <source>
        <dbReference type="ARBA" id="ARBA00022958"/>
    </source>
</evidence>
<evidence type="ECO:0000256" key="5">
    <source>
        <dbReference type="ARBA" id="ARBA00022679"/>
    </source>
</evidence>
<comment type="caution">
    <text evidence="13">Lacks conserved residue(s) required for the propagation of feature annotation.</text>
</comment>
<dbReference type="Proteomes" id="UP000253034">
    <property type="component" value="Unassembled WGS sequence"/>
</dbReference>
<comment type="pathway">
    <text evidence="13">Carbohydrate metabolism; D-ribose degradation; D-ribose 5-phosphate from beta-D-ribopyranose: step 2/2.</text>
</comment>
<dbReference type="InterPro" id="IPR002173">
    <property type="entry name" value="Carboh/pur_kinase_PfkB_CS"/>
</dbReference>
<dbReference type="GO" id="GO:0009024">
    <property type="term" value="F:tagatose-6-phosphate kinase activity"/>
    <property type="evidence" value="ECO:0007669"/>
    <property type="project" value="UniProtKB-EC"/>
</dbReference>
<feature type="binding site" evidence="13">
    <location>
        <position position="290"/>
    </location>
    <ligand>
        <name>K(+)</name>
        <dbReference type="ChEBI" id="CHEBI:29103"/>
    </ligand>
</feature>
<dbReference type="OrthoDB" id="9775849at2"/>
<feature type="binding site" evidence="13">
    <location>
        <position position="281"/>
    </location>
    <ligand>
        <name>K(+)</name>
        <dbReference type="ChEBI" id="CHEBI:29103"/>
    </ligand>
</feature>
<comment type="similarity">
    <text evidence="13">Belongs to the carbohydrate kinase PfkB family. Ribokinase subfamily.</text>
</comment>
<feature type="binding site" evidence="13">
    <location>
        <position position="284"/>
    </location>
    <ligand>
        <name>K(+)</name>
        <dbReference type="ChEBI" id="CHEBI:29103"/>
    </ligand>
</feature>
<dbReference type="GO" id="GO:0046872">
    <property type="term" value="F:metal ion binding"/>
    <property type="evidence" value="ECO:0007669"/>
    <property type="project" value="UniProtKB-KW"/>
</dbReference>
<feature type="binding site" evidence="13">
    <location>
        <position position="275"/>
    </location>
    <ligand>
        <name>ATP</name>
        <dbReference type="ChEBI" id="CHEBI:30616"/>
    </ligand>
</feature>
<dbReference type="Gene3D" id="3.40.1190.20">
    <property type="match status" value="1"/>
</dbReference>
<keyword evidence="8 13" id="KW-0418">Kinase</keyword>
<keyword evidence="5 13" id="KW-0808">Transferase</keyword>
<dbReference type="SUPFAM" id="SSF53613">
    <property type="entry name" value="Ribokinase-like"/>
    <property type="match status" value="1"/>
</dbReference>
<keyword evidence="9 13" id="KW-0067">ATP-binding</keyword>
<dbReference type="AlphaFoldDB" id="A0A369AHS4"/>
<evidence type="ECO:0000313" key="16">
    <source>
        <dbReference type="EMBL" id="RCX08673.1"/>
    </source>
</evidence>
<feature type="binding site" evidence="13">
    <location>
        <position position="139"/>
    </location>
    <ligand>
        <name>substrate</name>
    </ligand>
</feature>
<dbReference type="NCBIfam" id="TIGR02152">
    <property type="entry name" value="D_ribokin_bact"/>
    <property type="match status" value="1"/>
</dbReference>
<dbReference type="CDD" id="cd01174">
    <property type="entry name" value="ribokinase"/>
    <property type="match status" value="1"/>
</dbReference>
<evidence type="ECO:0000256" key="10">
    <source>
        <dbReference type="ARBA" id="ARBA00022842"/>
    </source>
</evidence>
<feature type="active site" description="Proton acceptor" evidence="13">
    <location>
        <position position="251"/>
    </location>
</feature>
<reference evidence="16 17" key="1">
    <citation type="submission" date="2018-07" db="EMBL/GenBank/DDBJ databases">
        <title>Genomic Encyclopedia of Type Strains, Phase IV (KMG-IV): sequencing the most valuable type-strain genomes for metagenomic binning, comparative biology and taxonomic classification.</title>
        <authorList>
            <person name="Goeker M."/>
        </authorList>
    </citation>
    <scope>NUCLEOTIDE SEQUENCE [LARGE SCALE GENOMIC DNA]</scope>
    <source>
        <strain evidence="16 17">DSM 27016</strain>
    </source>
</reference>
<dbReference type="GO" id="GO:0005829">
    <property type="term" value="C:cytosol"/>
    <property type="evidence" value="ECO:0007669"/>
    <property type="project" value="TreeGrafter"/>
</dbReference>
<dbReference type="PANTHER" id="PTHR10584">
    <property type="entry name" value="SUGAR KINASE"/>
    <property type="match status" value="1"/>
</dbReference>
<feature type="binding site" evidence="13">
    <location>
        <begin position="250"/>
        <end position="251"/>
    </location>
    <ligand>
        <name>ATP</name>
        <dbReference type="ChEBI" id="CHEBI:30616"/>
    </ligand>
</feature>
<dbReference type="InterPro" id="IPR017583">
    <property type="entry name" value="Tagatose/fructose_Pkinase"/>
</dbReference>
<comment type="catalytic activity">
    <reaction evidence="13">
        <text>D-ribose + ATP = D-ribose 5-phosphate + ADP + H(+)</text>
        <dbReference type="Rhea" id="RHEA:13697"/>
        <dbReference type="ChEBI" id="CHEBI:15378"/>
        <dbReference type="ChEBI" id="CHEBI:30616"/>
        <dbReference type="ChEBI" id="CHEBI:47013"/>
        <dbReference type="ChEBI" id="CHEBI:78346"/>
        <dbReference type="ChEBI" id="CHEBI:456216"/>
        <dbReference type="EC" id="2.7.1.15"/>
    </reaction>
</comment>
<keyword evidence="14" id="KW-0423">Lactose metabolism</keyword>
<evidence type="ECO:0000313" key="17">
    <source>
        <dbReference type="Proteomes" id="UP000253034"/>
    </source>
</evidence>
<keyword evidence="6 13" id="KW-0479">Metal-binding</keyword>
<keyword evidence="7 13" id="KW-0547">Nucleotide-binding</keyword>
<comment type="subunit">
    <text evidence="13">Homodimer.</text>
</comment>
<dbReference type="HAMAP" id="MF_01987">
    <property type="entry name" value="Ribokinase"/>
    <property type="match status" value="1"/>
</dbReference>
<sequence>MGKIIVIGSLNMDLVVNTPRIPNLGETIHGEGFMTAPGGKGANQAVAASRLGGEVTMAGCVGGDIFGDSLINNLAANGVNTENIMRIKEVPTGIAVIVVKDGDNFIILDSGANYSVTPEWIDSLEPVIRSCDIMLLQLEIPMASVRKAVQAAKRNGVKVLLNPAPAASLDDGLLSQIDIITPNESECGIITGLSIKSVQDAEKGIEYFLQKGVKQVVVTLGSKGVIYNNEDKILYKPVHEVKVIDTTAAGDSFSGALAVALTDNKSIDRAVDFANTVGSLTVTKRGAQVSLPMLEEVERFISNDHNI</sequence>
<comment type="activity regulation">
    <text evidence="13">Activated by a monovalent cation that binds near, but not in, the active site. The most likely occupant of the site in vivo is potassium. Ion binding induces a conformational change that may alter substrate affinity.</text>
</comment>
<feature type="domain" description="Carbohydrate kinase PfkB" evidence="15">
    <location>
        <begin position="2"/>
        <end position="292"/>
    </location>
</feature>
<keyword evidence="17" id="KW-1185">Reference proteome</keyword>
<comment type="caution">
    <text evidence="16">The sequence shown here is derived from an EMBL/GenBank/DDBJ whole genome shotgun (WGS) entry which is preliminary data.</text>
</comment>
<comment type="function">
    <text evidence="13">Catalyzes the phosphorylation of ribose at O-5 in a reaction requiring ATP and magnesium. The resulting D-ribose-5-phosphate can then be used either for sythesis of nucleotides, histidine, and tryptophan, or as a component of the pentose phosphate pathway.</text>
</comment>
<feature type="binding site" evidence="13">
    <location>
        <begin position="39"/>
        <end position="43"/>
    </location>
    <ligand>
        <name>substrate</name>
    </ligand>
</feature>
<evidence type="ECO:0000256" key="12">
    <source>
        <dbReference type="ARBA" id="ARBA00023277"/>
    </source>
</evidence>
<dbReference type="GO" id="GO:0005524">
    <property type="term" value="F:ATP binding"/>
    <property type="evidence" value="ECO:0007669"/>
    <property type="project" value="UniProtKB-UniRule"/>
</dbReference>
<evidence type="ECO:0000256" key="1">
    <source>
        <dbReference type="ARBA" id="ARBA00005380"/>
    </source>
</evidence>
<feature type="binding site" evidence="13">
    <location>
        <position position="183"/>
    </location>
    <ligand>
        <name>ATP</name>
        <dbReference type="ChEBI" id="CHEBI:30616"/>
    </ligand>
</feature>
<dbReference type="GO" id="GO:2001059">
    <property type="term" value="P:D-tagatose 6-phosphate catabolic process"/>
    <property type="evidence" value="ECO:0007669"/>
    <property type="project" value="UniProtKB-UniPathway"/>
</dbReference>
<accession>A0A369AHS4</accession>
<keyword evidence="4 13" id="KW-0963">Cytoplasm</keyword>
<comment type="similarity">
    <text evidence="1">Belongs to the carbohydrate kinase pfkB family.</text>
</comment>
<dbReference type="GO" id="GO:0019303">
    <property type="term" value="P:D-ribose catabolic process"/>
    <property type="evidence" value="ECO:0007669"/>
    <property type="project" value="UniProtKB-UniRule"/>
</dbReference>
<evidence type="ECO:0000256" key="9">
    <source>
        <dbReference type="ARBA" id="ARBA00022840"/>
    </source>
</evidence>
<protein>
    <recommendedName>
        <fullName evidence="3 13">Ribokinase</fullName>
        <shortName evidence="13">RK</shortName>
        <ecNumber evidence="2 13">2.7.1.15</ecNumber>
    </recommendedName>
</protein>
<evidence type="ECO:0000259" key="15">
    <source>
        <dbReference type="Pfam" id="PF00294"/>
    </source>
</evidence>
<dbReference type="InterPro" id="IPR029056">
    <property type="entry name" value="Ribokinase-like"/>
</dbReference>
<keyword evidence="11 13" id="KW-0630">Potassium</keyword>
<evidence type="ECO:0000256" key="2">
    <source>
        <dbReference type="ARBA" id="ARBA00012035"/>
    </source>
</evidence>
<dbReference type="GO" id="GO:0004747">
    <property type="term" value="F:ribokinase activity"/>
    <property type="evidence" value="ECO:0007669"/>
    <property type="project" value="UniProtKB-UniRule"/>
</dbReference>
<organism evidence="16 17">
    <name type="scientific">Anaerobacterium chartisolvens</name>
    <dbReference type="NCBI Taxonomy" id="1297424"/>
    <lineage>
        <taxon>Bacteria</taxon>
        <taxon>Bacillati</taxon>
        <taxon>Bacillota</taxon>
        <taxon>Clostridia</taxon>
        <taxon>Eubacteriales</taxon>
        <taxon>Oscillospiraceae</taxon>
        <taxon>Anaerobacterium</taxon>
    </lineage>
</organism>
<dbReference type="UniPathway" id="UPA00704">
    <property type="reaction ID" value="UER00715"/>
</dbReference>
<dbReference type="InterPro" id="IPR011611">
    <property type="entry name" value="PfkB_dom"/>
</dbReference>
<gene>
    <name evidence="13" type="primary">rbsK</name>
    <name evidence="16" type="ORF">DFR58_14116</name>
</gene>
<dbReference type="UniPathway" id="UPA00916">
    <property type="reaction ID" value="UER00889"/>
</dbReference>
<keyword evidence="10 13" id="KW-0460">Magnesium</keyword>
<proteinExistence type="inferred from homology"/>
<feature type="binding site" evidence="13">
    <location>
        <position position="245"/>
    </location>
    <ligand>
        <name>K(+)</name>
        <dbReference type="ChEBI" id="CHEBI:29103"/>
    </ligand>
</feature>
<comment type="catalytic activity">
    <reaction evidence="14">
        <text>D-tagatofuranose 6-phosphate + ATP = D-tagatofuranose 1,6-bisphosphate + ADP + H(+)</text>
        <dbReference type="Rhea" id="RHEA:12420"/>
        <dbReference type="ChEBI" id="CHEBI:15378"/>
        <dbReference type="ChEBI" id="CHEBI:30616"/>
        <dbReference type="ChEBI" id="CHEBI:58694"/>
        <dbReference type="ChEBI" id="CHEBI:58695"/>
        <dbReference type="ChEBI" id="CHEBI:456216"/>
        <dbReference type="EC" id="2.7.1.144"/>
    </reaction>
</comment>